<evidence type="ECO:0000313" key="4">
    <source>
        <dbReference type="Proteomes" id="UP000005096"/>
    </source>
</evidence>
<reference evidence="3 4" key="1">
    <citation type="journal article" date="2010" name="Stand. Genomic Sci.">
        <title>Non-contiguous finished genome sequence of Aminomonas paucivorans type strain (GLU-3).</title>
        <authorList>
            <person name="Pitluck S."/>
            <person name="Yasawong M."/>
            <person name="Held B."/>
            <person name="Lapidus A."/>
            <person name="Nolan M."/>
            <person name="Copeland A."/>
            <person name="Lucas S."/>
            <person name="Del Rio T.G."/>
            <person name="Tice H."/>
            <person name="Cheng J.F."/>
            <person name="Chertkov O."/>
            <person name="Goodwin L."/>
            <person name="Tapia R."/>
            <person name="Han C."/>
            <person name="Liolios K."/>
            <person name="Ivanova N."/>
            <person name="Mavromatis K."/>
            <person name="Ovchinnikova G."/>
            <person name="Pati A."/>
            <person name="Chen A."/>
            <person name="Palaniappan K."/>
            <person name="Land M."/>
            <person name="Hauser L."/>
            <person name="Chang Y.J."/>
            <person name="Jeffries C.D."/>
            <person name="Pukall R."/>
            <person name="Spring S."/>
            <person name="Rohde M."/>
            <person name="Sikorski J."/>
            <person name="Goker M."/>
            <person name="Woyke T."/>
            <person name="Bristow J."/>
            <person name="Eisen J.A."/>
            <person name="Markowitz V."/>
            <person name="Hugenholtz P."/>
            <person name="Kyrpides N.C."/>
            <person name="Klenk H.P."/>
        </authorList>
    </citation>
    <scope>NUCLEOTIDE SEQUENCE [LARGE SCALE GENOMIC DNA]</scope>
    <source>
        <strain evidence="3 4">DSM 12260</strain>
    </source>
</reference>
<dbReference type="EMBL" id="CM001022">
    <property type="protein sequence ID" value="EFQ24258.1"/>
    <property type="molecule type" value="Genomic_DNA"/>
</dbReference>
<sequence length="85" mass="9132">MSVSLLRLQDGGWAVVDHLPPGEAALRLEAMGLRPGKRLQKISGMPFHGPVTVCLDGRQFAIGHGIALRIAVIPEGDETPEEFCT</sequence>
<dbReference type="eggNOG" id="COG1918">
    <property type="taxonomic scope" value="Bacteria"/>
</dbReference>
<dbReference type="SUPFAM" id="SSF50037">
    <property type="entry name" value="C-terminal domain of transcriptional repressors"/>
    <property type="match status" value="1"/>
</dbReference>
<dbReference type="HOGENOM" id="CLU_150646_6_3_0"/>
<proteinExistence type="predicted"/>
<dbReference type="GO" id="GO:0046914">
    <property type="term" value="F:transition metal ion binding"/>
    <property type="evidence" value="ECO:0007669"/>
    <property type="project" value="InterPro"/>
</dbReference>
<evidence type="ECO:0000259" key="2">
    <source>
        <dbReference type="SMART" id="SM00899"/>
    </source>
</evidence>
<name>E3CW03_9BACT</name>
<dbReference type="InterPro" id="IPR008988">
    <property type="entry name" value="Transcriptional_repressor_C"/>
</dbReference>
<dbReference type="Gene3D" id="2.30.30.90">
    <property type="match status" value="1"/>
</dbReference>
<protein>
    <submittedName>
        <fullName evidence="3">FeoA family protein</fullName>
    </submittedName>
</protein>
<gene>
    <name evidence="3" type="ORF">Apau_1843</name>
</gene>
<keyword evidence="1" id="KW-0408">Iron</keyword>
<dbReference type="OrthoDB" id="1707677at2"/>
<dbReference type="InterPro" id="IPR038157">
    <property type="entry name" value="FeoA_core_dom"/>
</dbReference>
<dbReference type="SMART" id="SM00899">
    <property type="entry name" value="FeoA"/>
    <property type="match status" value="1"/>
</dbReference>
<feature type="domain" description="Ferrous iron transporter FeoA-like" evidence="2">
    <location>
        <begin position="3"/>
        <end position="74"/>
    </location>
</feature>
<dbReference type="InterPro" id="IPR007167">
    <property type="entry name" value="Fe-transptr_FeoA-like"/>
</dbReference>
<dbReference type="AlphaFoldDB" id="E3CW03"/>
<dbReference type="RefSeq" id="WP_006301490.1">
    <property type="nucleotide sequence ID" value="NZ_CM001022.1"/>
</dbReference>
<evidence type="ECO:0000256" key="1">
    <source>
        <dbReference type="ARBA" id="ARBA00023004"/>
    </source>
</evidence>
<dbReference type="PaxDb" id="584708-Apau_1843"/>
<dbReference type="Proteomes" id="UP000005096">
    <property type="component" value="Chromosome"/>
</dbReference>
<keyword evidence="4" id="KW-1185">Reference proteome</keyword>
<dbReference type="STRING" id="584708.Apau_1843"/>
<accession>E3CW03</accession>
<dbReference type="Pfam" id="PF04023">
    <property type="entry name" value="FeoA"/>
    <property type="match status" value="1"/>
</dbReference>
<evidence type="ECO:0000313" key="3">
    <source>
        <dbReference type="EMBL" id="EFQ24258.1"/>
    </source>
</evidence>
<organism evidence="3 4">
    <name type="scientific">Aminomonas paucivorans DSM 12260</name>
    <dbReference type="NCBI Taxonomy" id="584708"/>
    <lineage>
        <taxon>Bacteria</taxon>
        <taxon>Thermotogati</taxon>
        <taxon>Synergistota</taxon>
        <taxon>Synergistia</taxon>
        <taxon>Synergistales</taxon>
        <taxon>Synergistaceae</taxon>
        <taxon>Aminomonas</taxon>
    </lineage>
</organism>